<proteinExistence type="predicted"/>
<name>A0A016WX87_9BILA</name>
<evidence type="ECO:0008006" key="4">
    <source>
        <dbReference type="Google" id="ProtNLM"/>
    </source>
</evidence>
<dbReference type="PANTHER" id="PTHR46709:SF13">
    <property type="entry name" value="G-PROTEIN COUPLED RECEPTORS FAMILY 1 PROFILE DOMAIN-CONTAINING PROTEIN"/>
    <property type="match status" value="1"/>
</dbReference>
<feature type="transmembrane region" description="Helical" evidence="1">
    <location>
        <begin position="33"/>
        <end position="56"/>
    </location>
</feature>
<evidence type="ECO:0000313" key="2">
    <source>
        <dbReference type="EMBL" id="EYC44285.1"/>
    </source>
</evidence>
<keyword evidence="1" id="KW-0472">Membrane</keyword>
<comment type="caution">
    <text evidence="2">The sequence shown here is derived from an EMBL/GenBank/DDBJ whole genome shotgun (WGS) entry which is preliminary data.</text>
</comment>
<evidence type="ECO:0000313" key="3">
    <source>
        <dbReference type="Proteomes" id="UP000024635"/>
    </source>
</evidence>
<dbReference type="OrthoDB" id="275179at2759"/>
<sequence>MNYSEDDAVVIEEDYDWWEEHCAIIPPEQSRLFLVGVAGAIIASISVVFNMFLFCILVRNKRYRSSSLIYLTFLALADTFLSVDSFQLPRIAGIDMPDSCNVDLKPTFFCRKVKTTIGK</sequence>
<gene>
    <name evidence="2" type="primary">Acey_s0466.g1973</name>
    <name evidence="2" type="ORF">Y032_0466g1973</name>
</gene>
<organism evidence="2 3">
    <name type="scientific">Ancylostoma ceylanicum</name>
    <dbReference type="NCBI Taxonomy" id="53326"/>
    <lineage>
        <taxon>Eukaryota</taxon>
        <taxon>Metazoa</taxon>
        <taxon>Ecdysozoa</taxon>
        <taxon>Nematoda</taxon>
        <taxon>Chromadorea</taxon>
        <taxon>Rhabditida</taxon>
        <taxon>Rhabditina</taxon>
        <taxon>Rhabditomorpha</taxon>
        <taxon>Strongyloidea</taxon>
        <taxon>Ancylostomatidae</taxon>
        <taxon>Ancylostomatinae</taxon>
        <taxon>Ancylostoma</taxon>
    </lineage>
</organism>
<protein>
    <recommendedName>
        <fullName evidence="4">G-protein coupled receptors family 1 profile domain-containing protein</fullName>
    </recommendedName>
</protein>
<dbReference type="EMBL" id="JARK01000066">
    <property type="protein sequence ID" value="EYC44285.1"/>
    <property type="molecule type" value="Genomic_DNA"/>
</dbReference>
<keyword evidence="1" id="KW-0812">Transmembrane</keyword>
<reference evidence="3" key="1">
    <citation type="journal article" date="2015" name="Nat. Genet.">
        <title>The genome and transcriptome of the zoonotic hookworm Ancylostoma ceylanicum identify infection-specific gene families.</title>
        <authorList>
            <person name="Schwarz E.M."/>
            <person name="Hu Y."/>
            <person name="Antoshechkin I."/>
            <person name="Miller M.M."/>
            <person name="Sternberg P.W."/>
            <person name="Aroian R.V."/>
        </authorList>
    </citation>
    <scope>NUCLEOTIDE SEQUENCE</scope>
    <source>
        <strain evidence="3">HY135</strain>
    </source>
</reference>
<dbReference type="PANTHER" id="PTHR46709">
    <property type="entry name" value="PROTEIN CBG23488-RELATED"/>
    <property type="match status" value="1"/>
</dbReference>
<keyword evidence="3" id="KW-1185">Reference proteome</keyword>
<dbReference type="Proteomes" id="UP000024635">
    <property type="component" value="Unassembled WGS sequence"/>
</dbReference>
<keyword evidence="1" id="KW-1133">Transmembrane helix</keyword>
<dbReference type="Gene3D" id="1.20.1070.10">
    <property type="entry name" value="Rhodopsin 7-helix transmembrane proteins"/>
    <property type="match status" value="1"/>
</dbReference>
<accession>A0A016WX87</accession>
<dbReference type="SUPFAM" id="SSF81321">
    <property type="entry name" value="Family A G protein-coupled receptor-like"/>
    <property type="match status" value="1"/>
</dbReference>
<evidence type="ECO:0000256" key="1">
    <source>
        <dbReference type="SAM" id="Phobius"/>
    </source>
</evidence>
<dbReference type="AlphaFoldDB" id="A0A016WX87"/>